<keyword evidence="4 5" id="KW-0472">Membrane</keyword>
<evidence type="ECO:0000256" key="1">
    <source>
        <dbReference type="ARBA" id="ARBA00004141"/>
    </source>
</evidence>
<comment type="subcellular location">
    <subcellularLocation>
        <location evidence="1">Membrane</location>
        <topology evidence="1">Multi-pass membrane protein</topology>
    </subcellularLocation>
</comment>
<name>A0A0R3TUM5_RODNA</name>
<dbReference type="SUPFAM" id="SSF48652">
    <property type="entry name" value="Tetraspanin"/>
    <property type="match status" value="1"/>
</dbReference>
<dbReference type="Gene3D" id="1.10.1450.10">
    <property type="entry name" value="Tetraspanin"/>
    <property type="match status" value="1"/>
</dbReference>
<dbReference type="STRING" id="102285.A0A0R3TUM5"/>
<accession>A0A0R3TUM5</accession>
<dbReference type="InterPro" id="IPR018499">
    <property type="entry name" value="Tetraspanin/Peripherin"/>
</dbReference>
<keyword evidence="2 5" id="KW-0812">Transmembrane</keyword>
<dbReference type="WBParaSite" id="HNAJ_0001147101-mRNA-1">
    <property type="protein sequence ID" value="HNAJ_0001147101-mRNA-1"/>
    <property type="gene ID" value="HNAJ_0001147101"/>
</dbReference>
<sequence>MIAPTVSSSLIWHGVILKNLMVAQIIALSVLFSDSNRLSGPLIEAMNKLLPSYGEASRGAPALHIEYSKSVVQSVLEKILGQSKVEDNDMQYLVKFMADNADGLAIMLMTVGFVLASLCIYGFISACSESKVLLISYGLVLLLLIAANLGAVYYLFSRPSKMPNVIIQAINESQQYYNMTSSEGVVATAVWNIIMTFNGTCCGFDGYAEFPTNGTLPLQCCNISNNSIQKTCERKEAASSKVTGCRAKIVDFVDKYLQLTLYLVVGVICFQVGNKF</sequence>
<dbReference type="AlphaFoldDB" id="A0A0R3TUM5"/>
<keyword evidence="3 5" id="KW-1133">Transmembrane helix</keyword>
<feature type="transmembrane region" description="Helical" evidence="5">
    <location>
        <begin position="12"/>
        <end position="32"/>
    </location>
</feature>
<dbReference type="Pfam" id="PF00335">
    <property type="entry name" value="Tetraspanin"/>
    <property type="match status" value="1"/>
</dbReference>
<evidence type="ECO:0000313" key="7">
    <source>
        <dbReference type="Proteomes" id="UP000278807"/>
    </source>
</evidence>
<proteinExistence type="predicted"/>
<evidence type="ECO:0000313" key="6">
    <source>
        <dbReference type="EMBL" id="VDO10510.1"/>
    </source>
</evidence>
<evidence type="ECO:0000313" key="8">
    <source>
        <dbReference type="WBParaSite" id="HNAJ_0001147101-mRNA-1"/>
    </source>
</evidence>
<evidence type="ECO:0000256" key="2">
    <source>
        <dbReference type="ARBA" id="ARBA00022692"/>
    </source>
</evidence>
<gene>
    <name evidence="6" type="ORF">HNAJ_LOCUS11461</name>
</gene>
<keyword evidence="7" id="KW-1185">Reference proteome</keyword>
<dbReference type="Proteomes" id="UP000278807">
    <property type="component" value="Unassembled WGS sequence"/>
</dbReference>
<dbReference type="InterPro" id="IPR008952">
    <property type="entry name" value="Tetraspanin_EC2_sf"/>
</dbReference>
<feature type="transmembrane region" description="Helical" evidence="5">
    <location>
        <begin position="104"/>
        <end position="126"/>
    </location>
</feature>
<dbReference type="PANTHER" id="PTHR19282">
    <property type="entry name" value="TETRASPANIN"/>
    <property type="match status" value="1"/>
</dbReference>
<feature type="transmembrane region" description="Helical" evidence="5">
    <location>
        <begin position="132"/>
        <end position="156"/>
    </location>
</feature>
<evidence type="ECO:0000256" key="3">
    <source>
        <dbReference type="ARBA" id="ARBA00022989"/>
    </source>
</evidence>
<dbReference type="PANTHER" id="PTHR19282:SF551">
    <property type="entry name" value="RE08073P-RELATED"/>
    <property type="match status" value="1"/>
</dbReference>
<evidence type="ECO:0000256" key="5">
    <source>
        <dbReference type="SAM" id="Phobius"/>
    </source>
</evidence>
<dbReference type="EMBL" id="UZAE01013590">
    <property type="protein sequence ID" value="VDO10510.1"/>
    <property type="molecule type" value="Genomic_DNA"/>
</dbReference>
<reference evidence="6 7" key="2">
    <citation type="submission" date="2018-11" db="EMBL/GenBank/DDBJ databases">
        <authorList>
            <consortium name="Pathogen Informatics"/>
        </authorList>
    </citation>
    <scope>NUCLEOTIDE SEQUENCE [LARGE SCALE GENOMIC DNA]</scope>
</reference>
<evidence type="ECO:0000256" key="4">
    <source>
        <dbReference type="ARBA" id="ARBA00023136"/>
    </source>
</evidence>
<protein>
    <submittedName>
        <fullName evidence="8">Tetraspanin</fullName>
    </submittedName>
</protein>
<reference evidence="8" key="1">
    <citation type="submission" date="2017-02" db="UniProtKB">
        <authorList>
            <consortium name="WormBaseParasite"/>
        </authorList>
    </citation>
    <scope>IDENTIFICATION</scope>
</reference>
<dbReference type="OrthoDB" id="10033535at2759"/>
<dbReference type="GO" id="GO:0005886">
    <property type="term" value="C:plasma membrane"/>
    <property type="evidence" value="ECO:0007669"/>
    <property type="project" value="TreeGrafter"/>
</dbReference>
<organism evidence="8">
    <name type="scientific">Rodentolepis nana</name>
    <name type="common">Dwarf tapeworm</name>
    <name type="synonym">Hymenolepis nana</name>
    <dbReference type="NCBI Taxonomy" id="102285"/>
    <lineage>
        <taxon>Eukaryota</taxon>
        <taxon>Metazoa</taxon>
        <taxon>Spiralia</taxon>
        <taxon>Lophotrochozoa</taxon>
        <taxon>Platyhelminthes</taxon>
        <taxon>Cestoda</taxon>
        <taxon>Eucestoda</taxon>
        <taxon>Cyclophyllidea</taxon>
        <taxon>Hymenolepididae</taxon>
        <taxon>Rodentolepis</taxon>
    </lineage>
</organism>